<accession>A0A1B0GD93</accession>
<dbReference type="AlphaFoldDB" id="A0A1B0GD93"/>
<keyword evidence="3" id="KW-1185">Reference proteome</keyword>
<proteinExistence type="predicted"/>
<feature type="compositionally biased region" description="Basic and acidic residues" evidence="1">
    <location>
        <begin position="30"/>
        <end position="42"/>
    </location>
</feature>
<dbReference type="VEuPathDB" id="VectorBase:GMOY011268"/>
<sequence length="355" mass="39102">MAFASSMEVSDDNFVKLKPSLRQAILARRNKVEREKEAEGAGKKRKGIKGCGEELGDSSTSSVATITTSRKPTKRSTQTAKDSLKGSYINKFKEVSGRLYEQIFKLNEVSVRETKPLLMIANDYEKILIELIQENARLSGRIEGLEKAVCSQKHPEVSEDVSTAVVGPAPGPPPKPVETWSVVVRRVNATETPKQVVEKVAAHVGPSLGVRVHDLKAMRNGGAVIRTTSVEERGKILSNEKFAEVGLSVGLPQKIGPKLIVQRVEKQIAPDDFMKELYKLNFKDKGVDEEDFKKSIRMASRPWTAGDGQINSVNMAQEPNVVRQEARVKTTTVCHRCAESGRHGFYIVEHVVAAG</sequence>
<evidence type="ECO:0000313" key="2">
    <source>
        <dbReference type="EnsemblMetazoa" id="GMOY011268-PA"/>
    </source>
</evidence>
<feature type="region of interest" description="Disordered" evidence="1">
    <location>
        <begin position="30"/>
        <end position="80"/>
    </location>
</feature>
<dbReference type="PhylomeDB" id="A0A1B0GD93"/>
<protein>
    <submittedName>
        <fullName evidence="2">Uncharacterized protein</fullName>
    </submittedName>
</protein>
<name>A0A1B0GD93_GLOMM</name>
<dbReference type="Proteomes" id="UP000092444">
    <property type="component" value="Unassembled WGS sequence"/>
</dbReference>
<dbReference type="EMBL" id="CCAG010015664">
    <property type="status" value="NOT_ANNOTATED_CDS"/>
    <property type="molecule type" value="Genomic_DNA"/>
</dbReference>
<organism evidence="2 3">
    <name type="scientific">Glossina morsitans morsitans</name>
    <name type="common">Savannah tsetse fly</name>
    <dbReference type="NCBI Taxonomy" id="37546"/>
    <lineage>
        <taxon>Eukaryota</taxon>
        <taxon>Metazoa</taxon>
        <taxon>Ecdysozoa</taxon>
        <taxon>Arthropoda</taxon>
        <taxon>Hexapoda</taxon>
        <taxon>Insecta</taxon>
        <taxon>Pterygota</taxon>
        <taxon>Neoptera</taxon>
        <taxon>Endopterygota</taxon>
        <taxon>Diptera</taxon>
        <taxon>Brachycera</taxon>
        <taxon>Muscomorpha</taxon>
        <taxon>Hippoboscoidea</taxon>
        <taxon>Glossinidae</taxon>
        <taxon>Glossina</taxon>
    </lineage>
</organism>
<evidence type="ECO:0000256" key="1">
    <source>
        <dbReference type="SAM" id="MobiDB-lite"/>
    </source>
</evidence>
<feature type="compositionally biased region" description="Low complexity" evidence="1">
    <location>
        <begin position="58"/>
        <end position="69"/>
    </location>
</feature>
<evidence type="ECO:0000313" key="3">
    <source>
        <dbReference type="Proteomes" id="UP000092444"/>
    </source>
</evidence>
<reference evidence="2" key="1">
    <citation type="submission" date="2020-05" db="UniProtKB">
        <authorList>
            <consortium name="EnsemblMetazoa"/>
        </authorList>
    </citation>
    <scope>IDENTIFICATION</scope>
    <source>
        <strain evidence="2">Yale</strain>
    </source>
</reference>
<dbReference type="EnsemblMetazoa" id="GMOY011268-RA">
    <property type="protein sequence ID" value="GMOY011268-PA"/>
    <property type="gene ID" value="GMOY011268"/>
</dbReference>